<organism evidence="1 2">
    <name type="scientific">Candidatus Magnetoglobus multicellularis str. Araruama</name>
    <dbReference type="NCBI Taxonomy" id="890399"/>
    <lineage>
        <taxon>Bacteria</taxon>
        <taxon>Pseudomonadati</taxon>
        <taxon>Thermodesulfobacteriota</taxon>
        <taxon>Desulfobacteria</taxon>
        <taxon>Desulfobacterales</taxon>
        <taxon>Desulfobacteraceae</taxon>
        <taxon>Candidatus Magnetoglobus</taxon>
    </lineage>
</organism>
<protein>
    <recommendedName>
        <fullName evidence="3">Dockerin domain-containing protein</fullName>
    </recommendedName>
</protein>
<proteinExistence type="predicted"/>
<comment type="caution">
    <text evidence="1">The sequence shown here is derived from an EMBL/GenBank/DDBJ whole genome shotgun (WGS) entry which is preliminary data.</text>
</comment>
<reference evidence="2" key="1">
    <citation type="submission" date="2012-11" db="EMBL/GenBank/DDBJ databases">
        <authorList>
            <person name="Lucero-Rivera Y.E."/>
            <person name="Tovar-Ramirez D."/>
        </authorList>
    </citation>
    <scope>NUCLEOTIDE SEQUENCE [LARGE SCALE GENOMIC DNA]</scope>
    <source>
        <strain evidence="2">Araruama</strain>
    </source>
</reference>
<evidence type="ECO:0000313" key="2">
    <source>
        <dbReference type="Proteomes" id="UP000189670"/>
    </source>
</evidence>
<dbReference type="EMBL" id="ATBP01002516">
    <property type="protein sequence ID" value="ETR65773.1"/>
    <property type="molecule type" value="Genomic_DNA"/>
</dbReference>
<evidence type="ECO:0008006" key="3">
    <source>
        <dbReference type="Google" id="ProtNLM"/>
    </source>
</evidence>
<sequence length="132" mass="14839">MEANDEIAIFDGDKLVGAFQLTEQLTEENQNNHYLTAWATLNDGNGYTAGNTYTFKCWDSNAGIEYSTYELTLLNPYDDGYTDTIFPVDDGIYSIAKIIFSDNQHKTGDMNDDGKIDLKDALWILKTLVGME</sequence>
<dbReference type="SUPFAM" id="SSF63446">
    <property type="entry name" value="Type I dockerin domain"/>
    <property type="match status" value="1"/>
</dbReference>
<dbReference type="AlphaFoldDB" id="A0A1V1NT98"/>
<name>A0A1V1NT98_9BACT</name>
<gene>
    <name evidence="1" type="ORF">OMM_13735</name>
</gene>
<dbReference type="Proteomes" id="UP000189670">
    <property type="component" value="Unassembled WGS sequence"/>
</dbReference>
<accession>A0A1V1NT98</accession>
<evidence type="ECO:0000313" key="1">
    <source>
        <dbReference type="EMBL" id="ETR65773.1"/>
    </source>
</evidence>
<dbReference type="InterPro" id="IPR036439">
    <property type="entry name" value="Dockerin_dom_sf"/>
</dbReference>
<dbReference type="Gene3D" id="1.10.1330.10">
    <property type="entry name" value="Dockerin domain"/>
    <property type="match status" value="1"/>
</dbReference>
<dbReference type="GO" id="GO:0000272">
    <property type="term" value="P:polysaccharide catabolic process"/>
    <property type="evidence" value="ECO:0007669"/>
    <property type="project" value="InterPro"/>
</dbReference>